<sequence>MDLETKTRLAHVNDMGAAATAIRLRAAFAVTGLAQQQDLARAAGISKTVLSNAMAGTTFPNRELLKYLFRAHRIDFQFMMNGDFAQLPGDVQERLFPALEAANSEWDRKEGSDRRPASLRQTQSQT</sequence>
<dbReference type="GO" id="GO:0003677">
    <property type="term" value="F:DNA binding"/>
    <property type="evidence" value="ECO:0007669"/>
    <property type="project" value="InterPro"/>
</dbReference>
<evidence type="ECO:0000313" key="2">
    <source>
        <dbReference type="EMBL" id="AYF01292.1"/>
    </source>
</evidence>
<dbReference type="RefSeq" id="WP_120441710.1">
    <property type="nucleotide sequence ID" value="NZ_CAJGAB010000011.1"/>
</dbReference>
<dbReference type="Gene3D" id="1.10.260.40">
    <property type="entry name" value="lambda repressor-like DNA-binding domains"/>
    <property type="match status" value="1"/>
</dbReference>
<organism evidence="2 3">
    <name type="scientific">Paracoccus yeei</name>
    <dbReference type="NCBI Taxonomy" id="147645"/>
    <lineage>
        <taxon>Bacteria</taxon>
        <taxon>Pseudomonadati</taxon>
        <taxon>Pseudomonadota</taxon>
        <taxon>Alphaproteobacteria</taxon>
        <taxon>Rhodobacterales</taxon>
        <taxon>Paracoccaceae</taxon>
        <taxon>Paracoccus</taxon>
    </lineage>
</organism>
<dbReference type="InterPro" id="IPR010982">
    <property type="entry name" value="Lambda_DNA-bd_dom_sf"/>
</dbReference>
<evidence type="ECO:0000256" key="1">
    <source>
        <dbReference type="SAM" id="MobiDB-lite"/>
    </source>
</evidence>
<protein>
    <recommendedName>
        <fullName evidence="4">HTH cro/C1-type domain-containing protein</fullName>
    </recommendedName>
</protein>
<accession>A0A386UNA2</accession>
<evidence type="ECO:0008006" key="4">
    <source>
        <dbReference type="Google" id="ProtNLM"/>
    </source>
</evidence>
<dbReference type="EMBL" id="CP031078">
    <property type="protein sequence ID" value="AYF01292.1"/>
    <property type="molecule type" value="Genomic_DNA"/>
</dbReference>
<gene>
    <name evidence="2" type="ORF">PY32053_01665</name>
</gene>
<feature type="region of interest" description="Disordered" evidence="1">
    <location>
        <begin position="102"/>
        <end position="126"/>
    </location>
</feature>
<dbReference type="AlphaFoldDB" id="A0A386UNA2"/>
<dbReference type="CDD" id="cd00093">
    <property type="entry name" value="HTH_XRE"/>
    <property type="match status" value="1"/>
</dbReference>
<dbReference type="SUPFAM" id="SSF47413">
    <property type="entry name" value="lambda repressor-like DNA-binding domains"/>
    <property type="match status" value="1"/>
</dbReference>
<proteinExistence type="predicted"/>
<dbReference type="Proteomes" id="UP000272010">
    <property type="component" value="Chromosome"/>
</dbReference>
<reference evidence="3" key="1">
    <citation type="submission" date="2018-07" db="EMBL/GenBank/DDBJ databases">
        <title>Genome Structure of the Opportunistic Pathogen Paracoccus yeei (Alphaproteobacteria) and Identification of Putative Virulence Factors.</title>
        <authorList>
            <person name="Lasek R."/>
            <person name="Szuplewska M."/>
            <person name="Mitura M."/>
            <person name="Decewicz P."/>
            <person name="Chmielowska C."/>
            <person name="Pawlot A."/>
            <person name="Sentkowska D."/>
            <person name="Czarnecki J."/>
            <person name="Bartosik D."/>
        </authorList>
    </citation>
    <scope>NUCLEOTIDE SEQUENCE [LARGE SCALE GENOMIC DNA]</scope>
    <source>
        <strain evidence="3">CCUG 32053</strain>
    </source>
</reference>
<feature type="compositionally biased region" description="Basic and acidic residues" evidence="1">
    <location>
        <begin position="105"/>
        <end position="116"/>
    </location>
</feature>
<evidence type="ECO:0000313" key="3">
    <source>
        <dbReference type="Proteomes" id="UP000272010"/>
    </source>
</evidence>
<name>A0A386UNA2_9RHOB</name>
<dbReference type="InterPro" id="IPR001387">
    <property type="entry name" value="Cro/C1-type_HTH"/>
</dbReference>